<dbReference type="PANTHER" id="PTHR34610:SF3">
    <property type="entry name" value="SSL7007 PROTEIN"/>
    <property type="match status" value="1"/>
</dbReference>
<dbReference type="InterPro" id="IPR002716">
    <property type="entry name" value="PIN_dom"/>
</dbReference>
<dbReference type="NCBIfam" id="TIGR00305">
    <property type="entry name" value="putative toxin-antitoxin system toxin component, PIN family"/>
    <property type="match status" value="1"/>
</dbReference>
<dbReference type="AlphaFoldDB" id="A0A3P3XMX9"/>
<protein>
    <submittedName>
        <fullName evidence="2">Toxin-antitoxin system toxin component, PIN family</fullName>
    </submittedName>
</protein>
<evidence type="ECO:0000313" key="2">
    <source>
        <dbReference type="EMBL" id="SLM17359.1"/>
    </source>
</evidence>
<dbReference type="Gene3D" id="3.40.50.1010">
    <property type="entry name" value="5'-nuclease"/>
    <property type="match status" value="1"/>
</dbReference>
<organism evidence="2">
    <name type="scientific">uncultured spirochete</name>
    <dbReference type="NCBI Taxonomy" id="156406"/>
    <lineage>
        <taxon>Bacteria</taxon>
        <taxon>Pseudomonadati</taxon>
        <taxon>Spirochaetota</taxon>
        <taxon>Spirochaetia</taxon>
        <taxon>Spirochaetales</taxon>
        <taxon>environmental samples</taxon>
    </lineage>
</organism>
<evidence type="ECO:0000259" key="1">
    <source>
        <dbReference type="Pfam" id="PF13470"/>
    </source>
</evidence>
<accession>A0A3P3XMX9</accession>
<dbReference type="InterPro" id="IPR029060">
    <property type="entry name" value="PIN-like_dom_sf"/>
</dbReference>
<dbReference type="InterPro" id="IPR002850">
    <property type="entry name" value="PIN_toxin-like"/>
</dbReference>
<name>A0A3P3XMX9_9SPIR</name>
<feature type="domain" description="PIN" evidence="1">
    <location>
        <begin position="2"/>
        <end position="115"/>
    </location>
</feature>
<proteinExistence type="predicted"/>
<dbReference type="PANTHER" id="PTHR34610">
    <property type="entry name" value="SSL7007 PROTEIN"/>
    <property type="match status" value="1"/>
</dbReference>
<reference evidence="2" key="1">
    <citation type="submission" date="2017-02" db="EMBL/GenBank/DDBJ databases">
        <authorList>
            <person name="Regsiter A."/>
            <person name="William W."/>
        </authorList>
    </citation>
    <scope>NUCLEOTIDE SEQUENCE</scope>
    <source>
        <strain evidence="2">BdmA 4</strain>
    </source>
</reference>
<gene>
    <name evidence="2" type="ORF">SPIRO4BDMA_20013</name>
</gene>
<dbReference type="EMBL" id="FWDO01000002">
    <property type="protein sequence ID" value="SLM17359.1"/>
    <property type="molecule type" value="Genomic_DNA"/>
</dbReference>
<dbReference type="Pfam" id="PF13470">
    <property type="entry name" value="PIN_3"/>
    <property type="match status" value="1"/>
</dbReference>
<sequence length="145" mass="16740">MKVVIDTSVLYQALYSSSGASHAILQLVRTDDIKLALSIPVFEEYCDVLLRDTSLRAFGLSHDDVQKFLDFIALIGVKTDIRYLLRPNLRDENDNIFLELAFASGSHCVITKNTRDFMYRPELRFEEIDILTPAVFMENWRNQYA</sequence>
<dbReference type="SUPFAM" id="SSF88723">
    <property type="entry name" value="PIN domain-like"/>
    <property type="match status" value="1"/>
</dbReference>